<proteinExistence type="predicted"/>
<protein>
    <submittedName>
        <fullName evidence="1">Uncharacterized protein</fullName>
    </submittedName>
</protein>
<comment type="caution">
    <text evidence="1">The sequence shown here is derived from an EMBL/GenBank/DDBJ whole genome shotgun (WGS) entry which is preliminary data.</text>
</comment>
<evidence type="ECO:0000313" key="1">
    <source>
        <dbReference type="EMBL" id="KAK1735404.1"/>
    </source>
</evidence>
<keyword evidence="2" id="KW-1185">Reference proteome</keyword>
<reference evidence="1" key="1">
    <citation type="submission" date="2023-06" db="EMBL/GenBank/DDBJ databases">
        <title>Survivors Of The Sea: Transcriptome response of Skeletonema marinoi to long-term dormancy.</title>
        <authorList>
            <person name="Pinder M.I.M."/>
            <person name="Kourtchenko O."/>
            <person name="Robertson E.K."/>
            <person name="Larsson T."/>
            <person name="Maumus F."/>
            <person name="Osuna-Cruz C.M."/>
            <person name="Vancaester E."/>
            <person name="Stenow R."/>
            <person name="Vandepoele K."/>
            <person name="Ploug H."/>
            <person name="Bruchert V."/>
            <person name="Godhe A."/>
            <person name="Topel M."/>
        </authorList>
    </citation>
    <scope>NUCLEOTIDE SEQUENCE</scope>
    <source>
        <strain evidence="1">R05AC</strain>
    </source>
</reference>
<gene>
    <name evidence="1" type="ORF">QTG54_014018</name>
</gene>
<evidence type="ECO:0000313" key="2">
    <source>
        <dbReference type="Proteomes" id="UP001224775"/>
    </source>
</evidence>
<dbReference type="Proteomes" id="UP001224775">
    <property type="component" value="Unassembled WGS sequence"/>
</dbReference>
<sequence>MATGYATFLKDSKSDIPADRILNLCPSNDDDEFILQSGANKNKEQPTGLLHELAKHAAACFTTDDVQDGGCQVFVSRGMCCTENGQEKVTTLAVTDNNAQKTQDVQKQSWTTKMTTLNTPDVKKPLVAGGKWVSVKMKTVLDFVIGKVLIEDTGPAVTINKDLDATKAELAEARKKFFVAQKVASQVKKESDDDTVDTEQDSSC</sequence>
<dbReference type="AlphaFoldDB" id="A0AAD9D768"/>
<organism evidence="1 2">
    <name type="scientific">Skeletonema marinoi</name>
    <dbReference type="NCBI Taxonomy" id="267567"/>
    <lineage>
        <taxon>Eukaryota</taxon>
        <taxon>Sar</taxon>
        <taxon>Stramenopiles</taxon>
        <taxon>Ochrophyta</taxon>
        <taxon>Bacillariophyta</taxon>
        <taxon>Coscinodiscophyceae</taxon>
        <taxon>Thalassiosirophycidae</taxon>
        <taxon>Thalassiosirales</taxon>
        <taxon>Skeletonemataceae</taxon>
        <taxon>Skeletonema</taxon>
        <taxon>Skeletonema marinoi-dohrnii complex</taxon>
    </lineage>
</organism>
<name>A0AAD9D768_9STRA</name>
<dbReference type="EMBL" id="JATAAI010000034">
    <property type="protein sequence ID" value="KAK1735404.1"/>
    <property type="molecule type" value="Genomic_DNA"/>
</dbReference>
<accession>A0AAD9D768</accession>